<gene>
    <name evidence="2" type="ORF">BD410DRAFT_369498</name>
</gene>
<name>A0A4Y7PZ25_9AGAM</name>
<dbReference type="EMBL" id="ML170188">
    <property type="protein sequence ID" value="TDL20395.1"/>
    <property type="molecule type" value="Genomic_DNA"/>
</dbReference>
<dbReference type="VEuPathDB" id="FungiDB:BD410DRAFT_369498"/>
<feature type="region of interest" description="Disordered" evidence="1">
    <location>
        <begin position="1"/>
        <end position="25"/>
    </location>
</feature>
<feature type="compositionally biased region" description="Low complexity" evidence="1">
    <location>
        <begin position="66"/>
        <end position="107"/>
    </location>
</feature>
<reference evidence="2 3" key="1">
    <citation type="submission" date="2018-06" db="EMBL/GenBank/DDBJ databases">
        <title>A transcriptomic atlas of mushroom development highlights an independent origin of complex multicellularity.</title>
        <authorList>
            <consortium name="DOE Joint Genome Institute"/>
            <person name="Krizsan K."/>
            <person name="Almasi E."/>
            <person name="Merenyi Z."/>
            <person name="Sahu N."/>
            <person name="Viragh M."/>
            <person name="Koszo T."/>
            <person name="Mondo S."/>
            <person name="Kiss B."/>
            <person name="Balint B."/>
            <person name="Kues U."/>
            <person name="Barry K."/>
            <person name="Hegedus J.C."/>
            <person name="Henrissat B."/>
            <person name="Johnson J."/>
            <person name="Lipzen A."/>
            <person name="Ohm R."/>
            <person name="Nagy I."/>
            <person name="Pangilinan J."/>
            <person name="Yan J."/>
            <person name="Xiong Y."/>
            <person name="Grigoriev I.V."/>
            <person name="Hibbett D.S."/>
            <person name="Nagy L.G."/>
        </authorList>
    </citation>
    <scope>NUCLEOTIDE SEQUENCE [LARGE SCALE GENOMIC DNA]</scope>
    <source>
        <strain evidence="2 3">SZMC22713</strain>
    </source>
</reference>
<feature type="region of interest" description="Disordered" evidence="1">
    <location>
        <begin position="39"/>
        <end position="358"/>
    </location>
</feature>
<feature type="compositionally biased region" description="Acidic residues" evidence="1">
    <location>
        <begin position="345"/>
        <end position="355"/>
    </location>
</feature>
<sequence length="365" mass="36696">MTNFGPEDRPQNEEPSAPDQTVFVRRFKMHRRVDRLKWRMRNYVRHGGGAGSSAQAEPSRRPARITTAAASGSGTTVRPPIGLGRATSSSSGATGTELTSPGVSAGPSTGGTTDGSDTSPLLARSEIHNPVASGSRTADTELTSPTSSTTQGSRTDVPFVTSPSSTLFSGPSHQSTLTPDTPISPTRTDEPLPLLVVPPTSPMDHGGSDGSDVVGSVGHGAEPEGAEKAVEKEAGQKGKTKKVRPRERGSSFADDRGGPSHRRGGGPGPGGAGGGGAGSSTGGGAGGGSGGTSQGGGGGQASSSRLPGNSGHHYPSHGGGGGQTRGYRSTGKEPMEKESDGSDTLNEDSLDEAESDGYTVCIVVI</sequence>
<feature type="compositionally biased region" description="Basic and acidic residues" evidence="1">
    <location>
        <begin position="246"/>
        <end position="258"/>
    </location>
</feature>
<protein>
    <submittedName>
        <fullName evidence="2">Uncharacterized protein</fullName>
    </submittedName>
</protein>
<organism evidence="2 3">
    <name type="scientific">Rickenella mellea</name>
    <dbReference type="NCBI Taxonomy" id="50990"/>
    <lineage>
        <taxon>Eukaryota</taxon>
        <taxon>Fungi</taxon>
        <taxon>Dikarya</taxon>
        <taxon>Basidiomycota</taxon>
        <taxon>Agaricomycotina</taxon>
        <taxon>Agaricomycetes</taxon>
        <taxon>Hymenochaetales</taxon>
        <taxon>Rickenellaceae</taxon>
        <taxon>Rickenella</taxon>
    </lineage>
</organism>
<evidence type="ECO:0000256" key="1">
    <source>
        <dbReference type="SAM" id="MobiDB-lite"/>
    </source>
</evidence>
<feature type="compositionally biased region" description="Basic and acidic residues" evidence="1">
    <location>
        <begin position="330"/>
        <end position="340"/>
    </location>
</feature>
<feature type="compositionally biased region" description="Basic and acidic residues" evidence="1">
    <location>
        <begin position="221"/>
        <end position="236"/>
    </location>
</feature>
<dbReference type="AlphaFoldDB" id="A0A4Y7PZ25"/>
<keyword evidence="3" id="KW-1185">Reference proteome</keyword>
<proteinExistence type="predicted"/>
<feature type="compositionally biased region" description="Polar residues" evidence="1">
    <location>
        <begin position="132"/>
        <end position="154"/>
    </location>
</feature>
<feature type="compositionally biased region" description="Gly residues" evidence="1">
    <location>
        <begin position="265"/>
        <end position="300"/>
    </location>
</feature>
<accession>A0A4Y7PZ25</accession>
<dbReference type="Proteomes" id="UP000294933">
    <property type="component" value="Unassembled WGS sequence"/>
</dbReference>
<feature type="compositionally biased region" description="Basic and acidic residues" evidence="1">
    <location>
        <begin position="1"/>
        <end position="12"/>
    </location>
</feature>
<feature type="compositionally biased region" description="Low complexity" evidence="1">
    <location>
        <begin position="301"/>
        <end position="313"/>
    </location>
</feature>
<feature type="compositionally biased region" description="Low complexity" evidence="1">
    <location>
        <begin position="210"/>
        <end position="220"/>
    </location>
</feature>
<evidence type="ECO:0000313" key="2">
    <source>
        <dbReference type="EMBL" id="TDL20395.1"/>
    </source>
</evidence>
<evidence type="ECO:0000313" key="3">
    <source>
        <dbReference type="Proteomes" id="UP000294933"/>
    </source>
</evidence>
<feature type="compositionally biased region" description="Polar residues" evidence="1">
    <location>
        <begin position="161"/>
        <end position="186"/>
    </location>
</feature>